<dbReference type="InterPro" id="IPR008145">
    <property type="entry name" value="GK/Ca_channel_bsu"/>
</dbReference>
<evidence type="ECO:0000256" key="2">
    <source>
        <dbReference type="ARBA" id="ARBA00012961"/>
    </source>
</evidence>
<dbReference type="SMART" id="SM00072">
    <property type="entry name" value="GuKc"/>
    <property type="match status" value="1"/>
</dbReference>
<dbReference type="PANTHER" id="PTHR23117">
    <property type="entry name" value="GUANYLATE KINASE-RELATED"/>
    <property type="match status" value="1"/>
</dbReference>
<evidence type="ECO:0000256" key="1">
    <source>
        <dbReference type="ARBA" id="ARBA00005790"/>
    </source>
</evidence>
<comment type="similarity">
    <text evidence="1">Belongs to the guanylate kinase family.</text>
</comment>
<dbReference type="PROSITE" id="PS50052">
    <property type="entry name" value="GUANYLATE_KINASE_2"/>
    <property type="match status" value="1"/>
</dbReference>
<evidence type="ECO:0000256" key="7">
    <source>
        <dbReference type="ARBA" id="ARBA00022840"/>
    </source>
</evidence>
<dbReference type="Pfam" id="PF00625">
    <property type="entry name" value="Guanylate_kin"/>
    <property type="match status" value="1"/>
</dbReference>
<dbReference type="NCBIfam" id="TIGR03263">
    <property type="entry name" value="guanyl_kin"/>
    <property type="match status" value="1"/>
</dbReference>
<proteinExistence type="inferred from homology"/>
<dbReference type="Gene3D" id="3.30.63.10">
    <property type="entry name" value="Guanylate Kinase phosphate binding domain"/>
    <property type="match status" value="1"/>
</dbReference>
<dbReference type="PANTHER" id="PTHR23117:SF13">
    <property type="entry name" value="GUANYLATE KINASE"/>
    <property type="match status" value="1"/>
</dbReference>
<dbReference type="Proteomes" id="UP001171945">
    <property type="component" value="Unassembled WGS sequence"/>
</dbReference>
<keyword evidence="5" id="KW-0547">Nucleotide-binding</keyword>
<evidence type="ECO:0000256" key="8">
    <source>
        <dbReference type="ARBA" id="ARBA00030128"/>
    </source>
</evidence>
<protein>
    <recommendedName>
        <fullName evidence="3">Guanylate kinase</fullName>
        <ecNumber evidence="2">2.7.4.8</ecNumber>
    </recommendedName>
    <alternativeName>
        <fullName evidence="8">GMP kinase</fullName>
    </alternativeName>
</protein>
<evidence type="ECO:0000256" key="6">
    <source>
        <dbReference type="ARBA" id="ARBA00022777"/>
    </source>
</evidence>
<dbReference type="InterPro" id="IPR027417">
    <property type="entry name" value="P-loop_NTPase"/>
</dbReference>
<evidence type="ECO:0000313" key="10">
    <source>
        <dbReference type="EMBL" id="MDM8563218.1"/>
    </source>
</evidence>
<dbReference type="Gene3D" id="3.40.50.300">
    <property type="entry name" value="P-loop containing nucleotide triphosphate hydrolases"/>
    <property type="match status" value="2"/>
</dbReference>
<keyword evidence="4 10" id="KW-0808">Transferase</keyword>
<comment type="caution">
    <text evidence="10">The sequence shown here is derived from an EMBL/GenBank/DDBJ whole genome shotgun (WGS) entry which is preliminary data.</text>
</comment>
<evidence type="ECO:0000259" key="9">
    <source>
        <dbReference type="PROSITE" id="PS50052"/>
    </source>
</evidence>
<reference evidence="10" key="1">
    <citation type="submission" date="2023-06" db="EMBL/GenBank/DDBJ databases">
        <title>Uncultivated large filamentous bacteria from sulfidic sediments reveal new species and different genomic features in energy metabolism and defense.</title>
        <authorList>
            <person name="Fonseca A."/>
        </authorList>
    </citation>
    <scope>NUCLEOTIDE SEQUENCE</scope>
    <source>
        <strain evidence="10">HSG4</strain>
    </source>
</reference>
<name>A0ABT7VUI2_9GAMM</name>
<dbReference type="EMBL" id="JAUCGM010000512">
    <property type="protein sequence ID" value="MDM8563218.1"/>
    <property type="molecule type" value="Genomic_DNA"/>
</dbReference>
<evidence type="ECO:0000256" key="5">
    <source>
        <dbReference type="ARBA" id="ARBA00022741"/>
    </source>
</evidence>
<dbReference type="InterPro" id="IPR020590">
    <property type="entry name" value="Guanylate_kinase_CS"/>
</dbReference>
<accession>A0ABT7VUI2</accession>
<dbReference type="HAMAP" id="MF_00328">
    <property type="entry name" value="Guanylate_kinase"/>
    <property type="match status" value="1"/>
</dbReference>
<dbReference type="GO" id="GO:0004385">
    <property type="term" value="F:GMP kinase activity"/>
    <property type="evidence" value="ECO:0007669"/>
    <property type="project" value="UniProtKB-EC"/>
</dbReference>
<gene>
    <name evidence="10" type="primary">gmk</name>
    <name evidence="10" type="ORF">QUF54_07680</name>
</gene>
<evidence type="ECO:0000256" key="4">
    <source>
        <dbReference type="ARBA" id="ARBA00022679"/>
    </source>
</evidence>
<dbReference type="EC" id="2.7.4.8" evidence="2"/>
<evidence type="ECO:0000256" key="3">
    <source>
        <dbReference type="ARBA" id="ARBA00016296"/>
    </source>
</evidence>
<feature type="domain" description="Guanylate kinase-like" evidence="9">
    <location>
        <begin position="4"/>
        <end position="182"/>
    </location>
</feature>
<sequence length="209" mass="23557">MSQGTLYTISAPSGAGKTSLVKALVEKTENIQVSVSHTTRQPRPGEQNGVNYHFVTQEEFMQMLAKNLFLEQAKVFDHYYGTSQDWLMAKLNAGIDVILEIDWQGAKQVCDLKPDTVSIFILPPSRLALEKRLRERGKDNDNVIAPRLRGATLEMSHYAESDYLVVNDDFSKALEDLQNIVYSQRLRQSVQALKLKELLSELGIGKTKN</sequence>
<dbReference type="InterPro" id="IPR008144">
    <property type="entry name" value="Guanylate_kin-like_dom"/>
</dbReference>
<dbReference type="InterPro" id="IPR017665">
    <property type="entry name" value="Guanylate_kinase"/>
</dbReference>
<organism evidence="10 11">
    <name type="scientific">Candidatus Marithioploca araucensis</name>
    <dbReference type="NCBI Taxonomy" id="70273"/>
    <lineage>
        <taxon>Bacteria</taxon>
        <taxon>Pseudomonadati</taxon>
        <taxon>Pseudomonadota</taxon>
        <taxon>Gammaproteobacteria</taxon>
        <taxon>Thiotrichales</taxon>
        <taxon>Thiotrichaceae</taxon>
        <taxon>Candidatus Marithioploca</taxon>
    </lineage>
</organism>
<evidence type="ECO:0000313" key="11">
    <source>
        <dbReference type="Proteomes" id="UP001171945"/>
    </source>
</evidence>
<feature type="non-terminal residue" evidence="10">
    <location>
        <position position="209"/>
    </location>
</feature>
<keyword evidence="11" id="KW-1185">Reference proteome</keyword>
<dbReference type="SUPFAM" id="SSF52540">
    <property type="entry name" value="P-loop containing nucleoside triphosphate hydrolases"/>
    <property type="match status" value="1"/>
</dbReference>
<dbReference type="PROSITE" id="PS00856">
    <property type="entry name" value="GUANYLATE_KINASE_1"/>
    <property type="match status" value="1"/>
</dbReference>
<keyword evidence="7" id="KW-0067">ATP-binding</keyword>
<dbReference type="CDD" id="cd00071">
    <property type="entry name" value="GMPK"/>
    <property type="match status" value="1"/>
</dbReference>
<keyword evidence="6 10" id="KW-0418">Kinase</keyword>